<feature type="domain" description="Peptidase M48" evidence="8">
    <location>
        <begin position="58"/>
        <end position="244"/>
    </location>
</feature>
<evidence type="ECO:0000313" key="9">
    <source>
        <dbReference type="EMBL" id="MBL6761280.1"/>
    </source>
</evidence>
<dbReference type="PANTHER" id="PTHR22726">
    <property type="entry name" value="METALLOENDOPEPTIDASE OMA1"/>
    <property type="match status" value="1"/>
</dbReference>
<comment type="cofactor">
    <cofactor evidence="1">
        <name>Zn(2+)</name>
        <dbReference type="ChEBI" id="CHEBI:29105"/>
    </cofactor>
</comment>
<dbReference type="InterPro" id="IPR051156">
    <property type="entry name" value="Mito/Outer_Membr_Metalloprot"/>
</dbReference>
<evidence type="ECO:0000259" key="8">
    <source>
        <dbReference type="Pfam" id="PF01435"/>
    </source>
</evidence>
<dbReference type="GO" id="GO:0004222">
    <property type="term" value="F:metalloendopeptidase activity"/>
    <property type="evidence" value="ECO:0007669"/>
    <property type="project" value="InterPro"/>
</dbReference>
<evidence type="ECO:0000256" key="3">
    <source>
        <dbReference type="ARBA" id="ARBA00022723"/>
    </source>
</evidence>
<dbReference type="Pfam" id="PF01435">
    <property type="entry name" value="Peptidase_M48"/>
    <property type="match status" value="1"/>
</dbReference>
<dbReference type="CDD" id="cd07333">
    <property type="entry name" value="M48C_bepA_like"/>
    <property type="match status" value="1"/>
</dbReference>
<name>A0A937L684_9PROT</name>
<dbReference type="AlphaFoldDB" id="A0A937L684"/>
<evidence type="ECO:0000256" key="6">
    <source>
        <dbReference type="ARBA" id="ARBA00023049"/>
    </source>
</evidence>
<gene>
    <name evidence="9" type="ORF">ISQ19_01110</name>
</gene>
<organism evidence="9 10">
    <name type="scientific">PS1 clade bacterium</name>
    <dbReference type="NCBI Taxonomy" id="2175152"/>
    <lineage>
        <taxon>Bacteria</taxon>
        <taxon>Pseudomonadati</taxon>
        <taxon>Pseudomonadota</taxon>
        <taxon>Alphaproteobacteria</taxon>
        <taxon>PS1 clade</taxon>
    </lineage>
</organism>
<protein>
    <submittedName>
        <fullName evidence="9">M48 family metalloprotease</fullName>
    </submittedName>
</protein>
<keyword evidence="5" id="KW-0862">Zinc</keyword>
<dbReference type="Gene3D" id="3.30.2010.10">
    <property type="entry name" value="Metalloproteases ('zincins'), catalytic domain"/>
    <property type="match status" value="1"/>
</dbReference>
<dbReference type="PROSITE" id="PS51257">
    <property type="entry name" value="PROKAR_LIPOPROTEIN"/>
    <property type="match status" value="1"/>
</dbReference>
<keyword evidence="7" id="KW-0732">Signal</keyword>
<comment type="caution">
    <text evidence="9">The sequence shown here is derived from an EMBL/GenBank/DDBJ whole genome shotgun (WGS) entry which is preliminary data.</text>
</comment>
<proteinExistence type="predicted"/>
<evidence type="ECO:0000256" key="4">
    <source>
        <dbReference type="ARBA" id="ARBA00022801"/>
    </source>
</evidence>
<feature type="chain" id="PRO_5037183190" evidence="7">
    <location>
        <begin position="22"/>
        <end position="479"/>
    </location>
</feature>
<sequence>MVMVKRVRHIIVLIMALAVTACGGATLMSEADEAKIGAEQHPKIIREYGGVYDNPKITAYVEAVMARIGQYSDRPDVDYRITVLDTPTVNAFALPGGYTYVTRGLLALADNEAELAGVIGHEIAHVTARHGAKRHTAAVGTAAVASVLGAVLNARTGIDSRATGDLLNVGSSAILAGYSRENEYEADNLGIKSMARAGYDPQAQAELLQSLAAFSAYKSGGKKPNANWFSTHPNDKARIAKAHEKANAAARGMSSLGQIGTDRHLQMVDGMVYGDSARQGIIRGRRFEHPTLALRFDVPRGFTLKNGAKRVTATHENQMQIIFDLDARTALEAPEAYLRSSWATGQKITGLQNLKVDGRAAALGTVKTQNGIAVLLAIDGGEKQILRFGVLAPRGRNSDAEAAMASLRRSIDFLTASQAARIKPYRLRVVTVKEDESVASLARRMRCHAGDKEKLFRVLNGLGPDDRLAAGSRVKLVTD</sequence>
<evidence type="ECO:0000313" key="10">
    <source>
        <dbReference type="Proteomes" id="UP000785783"/>
    </source>
</evidence>
<keyword evidence="4" id="KW-0378">Hydrolase</keyword>
<dbReference type="GO" id="GO:0016020">
    <property type="term" value="C:membrane"/>
    <property type="evidence" value="ECO:0007669"/>
    <property type="project" value="TreeGrafter"/>
</dbReference>
<reference evidence="9" key="1">
    <citation type="submission" date="2020-10" db="EMBL/GenBank/DDBJ databases">
        <title>Microbiome of the Black Sea water column analyzed by genome centric metagenomics.</title>
        <authorList>
            <person name="Cabello-Yeves P.J."/>
            <person name="Callieri C."/>
            <person name="Picazo A."/>
            <person name="Mehrshad M."/>
            <person name="Haro-Moreno J.M."/>
            <person name="Roda-Garcia J."/>
            <person name="Dzembekova N."/>
            <person name="Slabakova V."/>
            <person name="Slabakova N."/>
            <person name="Moncheva S."/>
            <person name="Rodriguez-Valera F."/>
        </authorList>
    </citation>
    <scope>NUCLEOTIDE SEQUENCE</scope>
    <source>
        <strain evidence="9">BS307-5m-G5</strain>
    </source>
</reference>
<dbReference type="GO" id="GO:0051603">
    <property type="term" value="P:proteolysis involved in protein catabolic process"/>
    <property type="evidence" value="ECO:0007669"/>
    <property type="project" value="TreeGrafter"/>
</dbReference>
<dbReference type="GO" id="GO:0046872">
    <property type="term" value="F:metal ion binding"/>
    <property type="evidence" value="ECO:0007669"/>
    <property type="project" value="UniProtKB-KW"/>
</dbReference>
<keyword evidence="2" id="KW-0645">Protease</keyword>
<feature type="signal peptide" evidence="7">
    <location>
        <begin position="1"/>
        <end position="21"/>
    </location>
</feature>
<evidence type="ECO:0000256" key="2">
    <source>
        <dbReference type="ARBA" id="ARBA00022670"/>
    </source>
</evidence>
<dbReference type="Proteomes" id="UP000785783">
    <property type="component" value="Unassembled WGS sequence"/>
</dbReference>
<keyword evidence="6 9" id="KW-0482">Metalloprotease</keyword>
<keyword evidence="3" id="KW-0479">Metal-binding</keyword>
<evidence type="ECO:0000256" key="5">
    <source>
        <dbReference type="ARBA" id="ARBA00022833"/>
    </source>
</evidence>
<accession>A0A937L684</accession>
<evidence type="ECO:0000256" key="1">
    <source>
        <dbReference type="ARBA" id="ARBA00001947"/>
    </source>
</evidence>
<dbReference type="PANTHER" id="PTHR22726:SF1">
    <property type="entry name" value="METALLOENDOPEPTIDASE OMA1, MITOCHONDRIAL"/>
    <property type="match status" value="1"/>
</dbReference>
<evidence type="ECO:0000256" key="7">
    <source>
        <dbReference type="SAM" id="SignalP"/>
    </source>
</evidence>
<dbReference type="InterPro" id="IPR001915">
    <property type="entry name" value="Peptidase_M48"/>
</dbReference>
<dbReference type="EMBL" id="JADHOK010000007">
    <property type="protein sequence ID" value="MBL6761280.1"/>
    <property type="molecule type" value="Genomic_DNA"/>
</dbReference>